<sequence>MDLVFEWDPRKARANLVKHGVSFSEAASVFGDALARIFSDDDHSTNERREIIIGRSQLQRLVVVCFTELREGRVRVISARRQVRQSRDHRKLLEETSCRNDGNKLVLHVMELH</sequence>
<dbReference type="KEGG" id="pfer:IRI77_23455"/>
<name>A0A7S7NYI1_PALFE</name>
<proteinExistence type="predicted"/>
<keyword evidence="2" id="KW-1185">Reference proteome</keyword>
<dbReference type="AlphaFoldDB" id="A0A7S7NYI1"/>
<protein>
    <submittedName>
        <fullName evidence="1">BrnT family toxin</fullName>
    </submittedName>
</protein>
<dbReference type="Proteomes" id="UP000593892">
    <property type="component" value="Chromosome"/>
</dbReference>
<organism evidence="1 2">
    <name type="scientific">Paludibaculum fermentans</name>
    <dbReference type="NCBI Taxonomy" id="1473598"/>
    <lineage>
        <taxon>Bacteria</taxon>
        <taxon>Pseudomonadati</taxon>
        <taxon>Acidobacteriota</taxon>
        <taxon>Terriglobia</taxon>
        <taxon>Bryobacterales</taxon>
        <taxon>Bryobacteraceae</taxon>
        <taxon>Paludibaculum</taxon>
    </lineage>
</organism>
<dbReference type="Gene3D" id="3.10.450.530">
    <property type="entry name" value="Ribonuclease toxin, BrnT, of type II toxin-antitoxin system"/>
    <property type="match status" value="1"/>
</dbReference>
<evidence type="ECO:0000313" key="2">
    <source>
        <dbReference type="Proteomes" id="UP000593892"/>
    </source>
</evidence>
<dbReference type="EMBL" id="CP063849">
    <property type="protein sequence ID" value="QOY92115.1"/>
    <property type="molecule type" value="Genomic_DNA"/>
</dbReference>
<accession>A0A7S7NYI1</accession>
<gene>
    <name evidence="1" type="ORF">IRI77_23455</name>
</gene>
<evidence type="ECO:0000313" key="1">
    <source>
        <dbReference type="EMBL" id="QOY92115.1"/>
    </source>
</evidence>
<dbReference type="Pfam" id="PF04365">
    <property type="entry name" value="BrnT_toxin"/>
    <property type="match status" value="1"/>
</dbReference>
<dbReference type="InterPro" id="IPR038573">
    <property type="entry name" value="BrnT_sf"/>
</dbReference>
<reference evidence="1 2" key="1">
    <citation type="submission" date="2020-10" db="EMBL/GenBank/DDBJ databases">
        <title>Complete genome sequence of Paludibaculum fermentans P105T, a facultatively anaerobic acidobacterium capable of dissimilatory Fe(III) reduction.</title>
        <authorList>
            <person name="Dedysh S.N."/>
            <person name="Beletsky A.V."/>
            <person name="Kulichevskaya I.S."/>
            <person name="Mardanov A.V."/>
            <person name="Ravin N.V."/>
        </authorList>
    </citation>
    <scope>NUCLEOTIDE SEQUENCE [LARGE SCALE GENOMIC DNA]</scope>
    <source>
        <strain evidence="1 2">P105</strain>
    </source>
</reference>
<dbReference type="InterPro" id="IPR007460">
    <property type="entry name" value="BrnT_toxin"/>
</dbReference>